<comment type="caution">
    <text evidence="1">The sequence shown here is derived from an EMBL/GenBank/DDBJ whole genome shotgun (WGS) entry which is preliminary data.</text>
</comment>
<keyword evidence="2" id="KW-1185">Reference proteome</keyword>
<reference evidence="1 2" key="1">
    <citation type="journal article" date="2021" name="BMC Genomics">
        <title>Datura genome reveals duplications of psychoactive alkaloid biosynthetic genes and high mutation rate following tissue culture.</title>
        <authorList>
            <person name="Rajewski A."/>
            <person name="Carter-House D."/>
            <person name="Stajich J."/>
            <person name="Litt A."/>
        </authorList>
    </citation>
    <scope>NUCLEOTIDE SEQUENCE [LARGE SCALE GENOMIC DNA]</scope>
    <source>
        <strain evidence="1">AR-01</strain>
    </source>
</reference>
<name>A0ABS8VZW6_DATST</name>
<evidence type="ECO:0000313" key="2">
    <source>
        <dbReference type="Proteomes" id="UP000823775"/>
    </source>
</evidence>
<proteinExistence type="predicted"/>
<dbReference type="EMBL" id="JACEIK010006322">
    <property type="protein sequence ID" value="MCE2055499.1"/>
    <property type="molecule type" value="Genomic_DNA"/>
</dbReference>
<evidence type="ECO:0000313" key="1">
    <source>
        <dbReference type="EMBL" id="MCE2055499.1"/>
    </source>
</evidence>
<dbReference type="Proteomes" id="UP000823775">
    <property type="component" value="Unassembled WGS sequence"/>
</dbReference>
<accession>A0ABS8VZW6</accession>
<protein>
    <submittedName>
        <fullName evidence="1">Uncharacterized protein</fullName>
    </submittedName>
</protein>
<sequence>MIGVDNMLVGCGKRDKGQAGSTVEELECIGYGRSKLVILPVLLPSSEISHPNDFIKLLSHHAQHPFIVLASPSPHMDRLLDEAWLESGSERCAATYTGGTYCVPGIAMLCRRNSNNPKLNDRMQLIKYVEDARVFDLVKCG</sequence>
<gene>
    <name evidence="1" type="ORF">HAX54_042769</name>
</gene>
<organism evidence="1 2">
    <name type="scientific">Datura stramonium</name>
    <name type="common">Jimsonweed</name>
    <name type="synonym">Common thornapple</name>
    <dbReference type="NCBI Taxonomy" id="4076"/>
    <lineage>
        <taxon>Eukaryota</taxon>
        <taxon>Viridiplantae</taxon>
        <taxon>Streptophyta</taxon>
        <taxon>Embryophyta</taxon>
        <taxon>Tracheophyta</taxon>
        <taxon>Spermatophyta</taxon>
        <taxon>Magnoliopsida</taxon>
        <taxon>eudicotyledons</taxon>
        <taxon>Gunneridae</taxon>
        <taxon>Pentapetalae</taxon>
        <taxon>asterids</taxon>
        <taxon>lamiids</taxon>
        <taxon>Solanales</taxon>
        <taxon>Solanaceae</taxon>
        <taxon>Solanoideae</taxon>
        <taxon>Datureae</taxon>
        <taxon>Datura</taxon>
    </lineage>
</organism>